<evidence type="ECO:0000313" key="2">
    <source>
        <dbReference type="Proteomes" id="UP000604765"/>
    </source>
</evidence>
<reference evidence="1 2" key="1">
    <citation type="journal article" date="2021" name="Int. J. Syst. Evol. Microbiol.">
        <title>Lentilactobacillus fungorum sp. nov., isolated from spent mushroom substrates.</title>
        <authorList>
            <person name="Tohno M."/>
            <person name="Tanizawa Y."/>
            <person name="Kojima Y."/>
            <person name="Sakamoto M."/>
            <person name="Ohkuma M."/>
            <person name="Kobayashi H."/>
        </authorList>
    </citation>
    <scope>NUCLEOTIDE SEQUENCE [LARGE SCALE GENOMIC DNA]</scope>
    <source>
        <strain evidence="1 2">YK48G</strain>
    </source>
</reference>
<protein>
    <submittedName>
        <fullName evidence="1">Uncharacterized protein</fullName>
    </submittedName>
</protein>
<gene>
    <name evidence="1" type="ORF">YK48G_09210</name>
</gene>
<name>A0ABQ3VZP1_9LACO</name>
<dbReference type="EMBL" id="BNJR01000010">
    <property type="protein sequence ID" value="GHP13496.1"/>
    <property type="molecule type" value="Genomic_DNA"/>
</dbReference>
<keyword evidence="2" id="KW-1185">Reference proteome</keyword>
<accession>A0ABQ3VZP1</accession>
<comment type="caution">
    <text evidence="1">The sequence shown here is derived from an EMBL/GenBank/DDBJ whole genome shotgun (WGS) entry which is preliminary data.</text>
</comment>
<proteinExistence type="predicted"/>
<evidence type="ECO:0000313" key="1">
    <source>
        <dbReference type="EMBL" id="GHP13496.1"/>
    </source>
</evidence>
<dbReference type="Proteomes" id="UP000604765">
    <property type="component" value="Unassembled WGS sequence"/>
</dbReference>
<organism evidence="1 2">
    <name type="scientific">Lentilactobacillus fungorum</name>
    <dbReference type="NCBI Taxonomy" id="2201250"/>
    <lineage>
        <taxon>Bacteria</taxon>
        <taxon>Bacillati</taxon>
        <taxon>Bacillota</taxon>
        <taxon>Bacilli</taxon>
        <taxon>Lactobacillales</taxon>
        <taxon>Lactobacillaceae</taxon>
        <taxon>Lentilactobacillus</taxon>
    </lineage>
</organism>
<sequence length="88" mass="10240">MHVITPSSFYIYLNYNILRLKCKQKNEWGQAIRNRYYLINNEVFGVYKLKQFSVTNGWLGYFVKLSSSFLKFSGGVTLIGNYRGALPT</sequence>